<sequence length="72" mass="8692">MFDTLKKIKLIFYEVLETKKKIEELTAKVEEVHKELQNRFPNLEDVKHSVNSDEKLWLKEKNDNEAIDLYKN</sequence>
<proteinExistence type="predicted"/>
<protein>
    <submittedName>
        <fullName evidence="1">Uncharacterized protein</fullName>
    </submittedName>
</protein>
<accession>A0A6M3LMJ8</accession>
<gene>
    <name evidence="1" type="ORF">MM415B03904_0009</name>
</gene>
<evidence type="ECO:0000313" key="1">
    <source>
        <dbReference type="EMBL" id="QJA94291.1"/>
    </source>
</evidence>
<reference evidence="1" key="1">
    <citation type="submission" date="2020-03" db="EMBL/GenBank/DDBJ databases">
        <title>The deep terrestrial virosphere.</title>
        <authorList>
            <person name="Holmfeldt K."/>
            <person name="Nilsson E."/>
            <person name="Simone D."/>
            <person name="Lopez-Fernandez M."/>
            <person name="Wu X."/>
            <person name="de Brujin I."/>
            <person name="Lundin D."/>
            <person name="Andersson A."/>
            <person name="Bertilsson S."/>
            <person name="Dopson M."/>
        </authorList>
    </citation>
    <scope>NUCLEOTIDE SEQUENCE</scope>
    <source>
        <strain evidence="1">MM415B03904</strain>
    </source>
</reference>
<dbReference type="EMBL" id="MT143219">
    <property type="protein sequence ID" value="QJA94291.1"/>
    <property type="molecule type" value="Genomic_DNA"/>
</dbReference>
<organism evidence="1">
    <name type="scientific">viral metagenome</name>
    <dbReference type="NCBI Taxonomy" id="1070528"/>
    <lineage>
        <taxon>unclassified sequences</taxon>
        <taxon>metagenomes</taxon>
        <taxon>organismal metagenomes</taxon>
    </lineage>
</organism>
<dbReference type="AlphaFoldDB" id="A0A6M3LMJ8"/>
<name>A0A6M3LMJ8_9ZZZZ</name>